<sequence length="190" mass="20941">MSAPPTIASIVEGYGEVSALPVLVRRIALEVFGCATVELSKPHRVPRNQMVGPTMCRAVEMQTARIANEGGVLVVADADDDDPSELATQIEDAAKREGVLVAIAVREYEAWFLAAIESLRTHRSVRDDAHFEGDPELPRGAKSRLESQMVEKYRETIHQPAFSAMLSIEQAQRCLSFDKLVRQIGRLLDA</sequence>
<dbReference type="Pfam" id="PF14103">
    <property type="entry name" value="DUF4276"/>
    <property type="match status" value="1"/>
</dbReference>
<evidence type="ECO:0000313" key="1">
    <source>
        <dbReference type="EMBL" id="NJP34111.1"/>
    </source>
</evidence>
<comment type="caution">
    <text evidence="1">The sequence shown here is derived from an EMBL/GenBank/DDBJ whole genome shotgun (WGS) entry which is preliminary data.</text>
</comment>
<dbReference type="RefSeq" id="WP_168002472.1">
    <property type="nucleotide sequence ID" value="NZ_JAATEO010000021.1"/>
</dbReference>
<evidence type="ECO:0000313" key="2">
    <source>
        <dbReference type="Proteomes" id="UP000783871"/>
    </source>
</evidence>
<dbReference type="InterPro" id="IPR025455">
    <property type="entry name" value="DUF4276"/>
</dbReference>
<accession>A0ABX0ZCW6</accession>
<dbReference type="Proteomes" id="UP000783871">
    <property type="component" value="Unassembled WGS sequence"/>
</dbReference>
<name>A0ABX0ZCW6_9ACTN</name>
<protein>
    <submittedName>
        <fullName evidence="1">DUF4276 family protein</fullName>
    </submittedName>
</protein>
<gene>
    <name evidence="1" type="ORF">HCJ94_19505</name>
</gene>
<keyword evidence="2" id="KW-1185">Reference proteome</keyword>
<dbReference type="EMBL" id="JAATEO010000021">
    <property type="protein sequence ID" value="NJP34111.1"/>
    <property type="molecule type" value="Genomic_DNA"/>
</dbReference>
<reference evidence="1 2" key="1">
    <citation type="submission" date="2020-03" db="EMBL/GenBank/DDBJ databases">
        <title>WGS of actinomycetes isolated from Thailand.</title>
        <authorList>
            <person name="Thawai C."/>
        </authorList>
    </citation>
    <scope>NUCLEOTIDE SEQUENCE [LARGE SCALE GENOMIC DNA]</scope>
    <source>
        <strain evidence="1 2">HSS6-12</strain>
    </source>
</reference>
<organism evidence="1 2">
    <name type="scientific">Micromonospora thermarum</name>
    <dbReference type="NCBI Taxonomy" id="2720024"/>
    <lineage>
        <taxon>Bacteria</taxon>
        <taxon>Bacillati</taxon>
        <taxon>Actinomycetota</taxon>
        <taxon>Actinomycetes</taxon>
        <taxon>Micromonosporales</taxon>
        <taxon>Micromonosporaceae</taxon>
        <taxon>Micromonospora</taxon>
    </lineage>
</organism>
<proteinExistence type="predicted"/>